<dbReference type="Pfam" id="PF12669">
    <property type="entry name" value="FeoB_associated"/>
    <property type="match status" value="1"/>
</dbReference>
<evidence type="ECO:0000313" key="3">
    <source>
        <dbReference type="Proteomes" id="UP001519343"/>
    </source>
</evidence>
<reference evidence="2 3" key="1">
    <citation type="submission" date="2021-03" db="EMBL/GenBank/DDBJ databases">
        <title>Genomic Encyclopedia of Type Strains, Phase IV (KMG-IV): sequencing the most valuable type-strain genomes for metagenomic binning, comparative biology and taxonomic classification.</title>
        <authorList>
            <person name="Goeker M."/>
        </authorList>
    </citation>
    <scope>NUCLEOTIDE SEQUENCE [LARGE SCALE GENOMIC DNA]</scope>
    <source>
        <strain evidence="2 3">DSM 24738</strain>
    </source>
</reference>
<name>A0ABS4GPX5_9BACL</name>
<dbReference type="Proteomes" id="UP001519343">
    <property type="component" value="Unassembled WGS sequence"/>
</dbReference>
<gene>
    <name evidence="2" type="ORF">J2Z37_002108</name>
</gene>
<accession>A0ABS4GPX5</accession>
<evidence type="ECO:0000313" key="2">
    <source>
        <dbReference type="EMBL" id="MBP1932107.1"/>
    </source>
</evidence>
<evidence type="ECO:0000256" key="1">
    <source>
        <dbReference type="SAM" id="Phobius"/>
    </source>
</evidence>
<feature type="transmembrane region" description="Helical" evidence="1">
    <location>
        <begin position="6"/>
        <end position="23"/>
    </location>
</feature>
<keyword evidence="1" id="KW-1133">Transmembrane helix</keyword>
<comment type="caution">
    <text evidence="2">The sequence shown here is derived from an EMBL/GenBank/DDBJ whole genome shotgun (WGS) entry which is preliminary data.</text>
</comment>
<organism evidence="2 3">
    <name type="scientific">Ammoniphilus resinae</name>
    <dbReference type="NCBI Taxonomy" id="861532"/>
    <lineage>
        <taxon>Bacteria</taxon>
        <taxon>Bacillati</taxon>
        <taxon>Bacillota</taxon>
        <taxon>Bacilli</taxon>
        <taxon>Bacillales</taxon>
        <taxon>Paenibacillaceae</taxon>
        <taxon>Aneurinibacillus group</taxon>
        <taxon>Ammoniphilus</taxon>
    </lineage>
</organism>
<keyword evidence="3" id="KW-1185">Reference proteome</keyword>
<protein>
    <submittedName>
        <fullName evidence="2">Radical SAM protein with 4Fe4S-binding SPASM domain</fullName>
    </submittedName>
</protein>
<proteinExistence type="predicted"/>
<sequence>MLINILLGVLIFGYAGWTLYRFVRKSKEGKCAGCSIKNSCKSACDAQLEEQKAPL</sequence>
<dbReference type="EMBL" id="JAGGKT010000005">
    <property type="protein sequence ID" value="MBP1932107.1"/>
    <property type="molecule type" value="Genomic_DNA"/>
</dbReference>
<keyword evidence="1" id="KW-0472">Membrane</keyword>
<dbReference type="RefSeq" id="WP_209810174.1">
    <property type="nucleotide sequence ID" value="NZ_JAGGKT010000005.1"/>
</dbReference>
<keyword evidence="1" id="KW-0812">Transmembrane</keyword>